<dbReference type="PANTHER" id="PTHR35163">
    <property type="entry name" value="OS02G0467300 PROTEIN"/>
    <property type="match status" value="1"/>
</dbReference>
<reference evidence="7" key="3">
    <citation type="submission" date="2018-08" db="UniProtKB">
        <authorList>
            <consortium name="EnsemblPlants"/>
        </authorList>
    </citation>
    <scope>IDENTIFICATION</scope>
    <source>
        <strain evidence="7">cv. Bd21</strain>
    </source>
</reference>
<proteinExistence type="predicted"/>
<evidence type="ECO:0000256" key="2">
    <source>
        <dbReference type="ARBA" id="ARBA00022771"/>
    </source>
</evidence>
<dbReference type="Proteomes" id="UP000008810">
    <property type="component" value="Chromosome 1"/>
</dbReference>
<reference evidence="6 7" key="1">
    <citation type="journal article" date="2010" name="Nature">
        <title>Genome sequencing and analysis of the model grass Brachypodium distachyon.</title>
        <authorList>
            <consortium name="International Brachypodium Initiative"/>
        </authorList>
    </citation>
    <scope>NUCLEOTIDE SEQUENCE [LARGE SCALE GENOMIC DNA]</scope>
    <source>
        <strain evidence="6 7">Bd21</strain>
    </source>
</reference>
<organism evidence="6">
    <name type="scientific">Brachypodium distachyon</name>
    <name type="common">Purple false brome</name>
    <name type="synonym">Trachynia distachya</name>
    <dbReference type="NCBI Taxonomy" id="15368"/>
    <lineage>
        <taxon>Eukaryota</taxon>
        <taxon>Viridiplantae</taxon>
        <taxon>Streptophyta</taxon>
        <taxon>Embryophyta</taxon>
        <taxon>Tracheophyta</taxon>
        <taxon>Spermatophyta</taxon>
        <taxon>Magnoliopsida</taxon>
        <taxon>Liliopsida</taxon>
        <taxon>Poales</taxon>
        <taxon>Poaceae</taxon>
        <taxon>BOP clade</taxon>
        <taxon>Pooideae</taxon>
        <taxon>Stipodae</taxon>
        <taxon>Brachypodieae</taxon>
        <taxon>Brachypodium</taxon>
    </lineage>
</organism>
<dbReference type="EnsemblPlants" id="KQK20800">
    <property type="protein sequence ID" value="KQK20800"/>
    <property type="gene ID" value="BRADI_1g56838v3"/>
</dbReference>
<evidence type="ECO:0000256" key="3">
    <source>
        <dbReference type="ARBA" id="ARBA00022833"/>
    </source>
</evidence>
<evidence type="ECO:0000313" key="8">
    <source>
        <dbReference type="Proteomes" id="UP000008810"/>
    </source>
</evidence>
<dbReference type="InterPro" id="IPR010666">
    <property type="entry name" value="Znf_GRF"/>
</dbReference>
<accession>A0A0Q3HDA3</accession>
<dbReference type="InParanoid" id="A0A0Q3HDA3"/>
<keyword evidence="3" id="KW-0862">Zinc</keyword>
<dbReference type="Pfam" id="PF06839">
    <property type="entry name" value="Zn_ribbon_GRF"/>
    <property type="match status" value="1"/>
</dbReference>
<evidence type="ECO:0000313" key="6">
    <source>
        <dbReference type="EMBL" id="KQK20800.1"/>
    </source>
</evidence>
<feature type="domain" description="GRF-type" evidence="5">
    <location>
        <begin position="49"/>
        <end position="90"/>
    </location>
</feature>
<dbReference type="PANTHER" id="PTHR35163:SF12">
    <property type="entry name" value="OS05G0134500 PROTEIN"/>
    <property type="match status" value="1"/>
</dbReference>
<dbReference type="Gramene" id="KQK20800">
    <property type="protein sequence ID" value="KQK20800"/>
    <property type="gene ID" value="BRADI_1g56838v3"/>
</dbReference>
<dbReference type="GO" id="GO:0008270">
    <property type="term" value="F:zinc ion binding"/>
    <property type="evidence" value="ECO:0007669"/>
    <property type="project" value="UniProtKB-KW"/>
</dbReference>
<reference evidence="6" key="2">
    <citation type="submission" date="2017-06" db="EMBL/GenBank/DDBJ databases">
        <title>WGS assembly of Brachypodium distachyon.</title>
        <authorList>
            <consortium name="The International Brachypodium Initiative"/>
            <person name="Lucas S."/>
            <person name="Harmon-Smith M."/>
            <person name="Lail K."/>
            <person name="Tice H."/>
            <person name="Grimwood J."/>
            <person name="Bruce D."/>
            <person name="Barry K."/>
            <person name="Shu S."/>
            <person name="Lindquist E."/>
            <person name="Wang M."/>
            <person name="Pitluck S."/>
            <person name="Vogel J.P."/>
            <person name="Garvin D.F."/>
            <person name="Mockler T.C."/>
            <person name="Schmutz J."/>
            <person name="Rokhsar D."/>
            <person name="Bevan M.W."/>
        </authorList>
    </citation>
    <scope>NUCLEOTIDE SEQUENCE</scope>
    <source>
        <strain evidence="6">Bd21</strain>
    </source>
</reference>
<gene>
    <name evidence="6" type="ORF">BRADI_1g56838v3</name>
</gene>
<keyword evidence="1" id="KW-0479">Metal-binding</keyword>
<dbReference type="EMBL" id="CM000880">
    <property type="protein sequence ID" value="KQK20800.1"/>
    <property type="molecule type" value="Genomic_DNA"/>
</dbReference>
<keyword evidence="2 4" id="KW-0863">Zinc-finger</keyword>
<dbReference type="AlphaFoldDB" id="A0A0Q3HDA3"/>
<dbReference type="PROSITE" id="PS51999">
    <property type="entry name" value="ZF_GRF"/>
    <property type="match status" value="1"/>
</dbReference>
<evidence type="ECO:0000256" key="1">
    <source>
        <dbReference type="ARBA" id="ARBA00022723"/>
    </source>
</evidence>
<keyword evidence="8" id="KW-1185">Reference proteome</keyword>
<sequence>MPVPSYAEIINHSDIPNVPPPDVEDVHGVPVHDEEASFNGVESDSEITCKHGKRPICRVASKGINTGRRFLACPNEKKDACRFVHWIDAEWEGNAERTIRYMWHKRTELSKELKRAEKEWNRVLSDNRVYEIEMNLNDKLRIREHDKLLCLLLCTCTSMAGEIGASNM</sequence>
<evidence type="ECO:0000256" key="4">
    <source>
        <dbReference type="PROSITE-ProRule" id="PRU01343"/>
    </source>
</evidence>
<evidence type="ECO:0000259" key="5">
    <source>
        <dbReference type="PROSITE" id="PS51999"/>
    </source>
</evidence>
<name>A0A0Q3HDA3_BRADI</name>
<protein>
    <recommendedName>
        <fullName evidence="5">GRF-type domain-containing protein</fullName>
    </recommendedName>
</protein>
<evidence type="ECO:0000313" key="7">
    <source>
        <dbReference type="EnsemblPlants" id="KQK20800"/>
    </source>
</evidence>